<comment type="caution">
    <text evidence="1">The sequence shown here is derived from an EMBL/GenBank/DDBJ whole genome shotgun (WGS) entry which is preliminary data.</text>
</comment>
<keyword evidence="2" id="KW-1185">Reference proteome</keyword>
<evidence type="ECO:0000313" key="2">
    <source>
        <dbReference type="Proteomes" id="UP000730618"/>
    </source>
</evidence>
<sequence>MIFAPMAINMLGFKVNVIDHSSLVSFGPVQQTDTFLSIKRNMGFGESNGDLGVIFVPLNAIVDTDATDSNAAKNSIV</sequence>
<dbReference type="EMBL" id="CAJVCE010000014">
    <property type="protein sequence ID" value="CAG7650087.1"/>
    <property type="molecule type" value="Genomic_DNA"/>
</dbReference>
<evidence type="ECO:0000313" key="1">
    <source>
        <dbReference type="EMBL" id="CAG7650087.1"/>
    </source>
</evidence>
<proteinExistence type="predicted"/>
<dbReference type="Proteomes" id="UP000730618">
    <property type="component" value="Unassembled WGS sequence"/>
</dbReference>
<reference evidence="1 2" key="1">
    <citation type="submission" date="2021-06" db="EMBL/GenBank/DDBJ databases">
        <authorList>
            <person name="Criscuolo A."/>
        </authorList>
    </citation>
    <scope>NUCLEOTIDE SEQUENCE [LARGE SCALE GENOMIC DNA]</scope>
    <source>
        <strain evidence="2">CIP 111802</strain>
    </source>
</reference>
<accession>A0ABM8VMV1</accession>
<gene>
    <name evidence="1" type="ORF">PAECIP111802_04635</name>
</gene>
<dbReference type="RefSeq" id="WP_218100920.1">
    <property type="nucleotide sequence ID" value="NZ_CAJVCE010000014.1"/>
</dbReference>
<name>A0ABM8VMV1_9BACL</name>
<protein>
    <recommendedName>
        <fullName evidence="3">Spore germination protein</fullName>
    </recommendedName>
</protein>
<evidence type="ECO:0008006" key="3">
    <source>
        <dbReference type="Google" id="ProtNLM"/>
    </source>
</evidence>
<organism evidence="1 2">
    <name type="scientific">Paenibacillus allorhizosphaerae</name>
    <dbReference type="NCBI Taxonomy" id="2849866"/>
    <lineage>
        <taxon>Bacteria</taxon>
        <taxon>Bacillati</taxon>
        <taxon>Bacillota</taxon>
        <taxon>Bacilli</taxon>
        <taxon>Bacillales</taxon>
        <taxon>Paenibacillaceae</taxon>
        <taxon>Paenibacillus</taxon>
    </lineage>
</organism>